<dbReference type="Proteomes" id="UP000541770">
    <property type="component" value="Unassembled WGS sequence"/>
</dbReference>
<dbReference type="PRINTS" id="PR00111">
    <property type="entry name" value="ABHYDROLASE"/>
</dbReference>
<organism evidence="2 3">
    <name type="scientific">Pseudomonas mosselii</name>
    <dbReference type="NCBI Taxonomy" id="78327"/>
    <lineage>
        <taxon>Bacteria</taxon>
        <taxon>Pseudomonadati</taxon>
        <taxon>Pseudomonadota</taxon>
        <taxon>Gammaproteobacteria</taxon>
        <taxon>Pseudomonadales</taxon>
        <taxon>Pseudomonadaceae</taxon>
        <taxon>Pseudomonas</taxon>
    </lineage>
</organism>
<dbReference type="InterPro" id="IPR000073">
    <property type="entry name" value="AB_hydrolase_1"/>
</dbReference>
<dbReference type="GO" id="GO:0016020">
    <property type="term" value="C:membrane"/>
    <property type="evidence" value="ECO:0007669"/>
    <property type="project" value="TreeGrafter"/>
</dbReference>
<evidence type="ECO:0000259" key="1">
    <source>
        <dbReference type="Pfam" id="PF12697"/>
    </source>
</evidence>
<comment type="caution">
    <text evidence="2">The sequence shown here is derived from an EMBL/GenBank/DDBJ whole genome shotgun (WGS) entry which is preliminary data.</text>
</comment>
<sequence length="244" mass="26391">MDTPVVMLNGLIGCLDHPTFQRTLRPRKVFAPDLLGYGSLDDTPSTLVDIDAQVEHLRQILLARNLPYVHLLGHSVGGVVAMLFARRYPASVASVISVEGNFTLKDAFWSASVARMAPVEAEALLLGYRDDASTWLARSGIVANPGRLALADQWLAHQGAGTLQAMARSVVAVTGLPGYLVELRTLFATKPVHLVAGEHSRAGWDVPHWAEEQAASFTVLPRAGHLMMLEDPQGFANAIARLLD</sequence>
<proteinExistence type="predicted"/>
<gene>
    <name evidence="2" type="ORF">H4C75_15185</name>
</gene>
<reference evidence="2 3" key="1">
    <citation type="submission" date="2020-07" db="EMBL/GenBank/DDBJ databases">
        <title>Diversity of carbapenemase encoding genes among Pseudomonas putida group clinical isolates in a tertiary Brazilian hospital.</title>
        <authorList>
            <person name="Alberto-Lei F."/>
            <person name="Nodari C.S."/>
            <person name="Streling A.P."/>
            <person name="Paulino J.T."/>
            <person name="Bessa-Neto F.O."/>
            <person name="Cayo R."/>
            <person name="Gales A.C."/>
        </authorList>
    </citation>
    <scope>NUCLEOTIDE SEQUENCE [LARGE SCALE GENOMIC DNA]</scope>
    <source>
        <strain evidence="2 3">14802</strain>
    </source>
</reference>
<protein>
    <submittedName>
        <fullName evidence="2">Alpha/beta hydrolase</fullName>
    </submittedName>
</protein>
<dbReference type="Pfam" id="PF12697">
    <property type="entry name" value="Abhydrolase_6"/>
    <property type="match status" value="1"/>
</dbReference>
<dbReference type="Gene3D" id="3.40.50.1820">
    <property type="entry name" value="alpha/beta hydrolase"/>
    <property type="match status" value="1"/>
</dbReference>
<dbReference type="InterPro" id="IPR029058">
    <property type="entry name" value="AB_hydrolase_fold"/>
</dbReference>
<dbReference type="PANTHER" id="PTHR43798">
    <property type="entry name" value="MONOACYLGLYCEROL LIPASE"/>
    <property type="match status" value="1"/>
</dbReference>
<keyword evidence="2" id="KW-0378">Hydrolase</keyword>
<name>A0A7W2JVU1_9PSED</name>
<dbReference type="PANTHER" id="PTHR43798:SF33">
    <property type="entry name" value="HYDROLASE, PUTATIVE (AFU_ORTHOLOGUE AFUA_2G14860)-RELATED"/>
    <property type="match status" value="1"/>
</dbReference>
<evidence type="ECO:0000313" key="2">
    <source>
        <dbReference type="EMBL" id="MBA6066099.1"/>
    </source>
</evidence>
<dbReference type="SUPFAM" id="SSF53474">
    <property type="entry name" value="alpha/beta-Hydrolases"/>
    <property type="match status" value="1"/>
</dbReference>
<accession>A0A7W2JVU1</accession>
<dbReference type="InterPro" id="IPR050266">
    <property type="entry name" value="AB_hydrolase_sf"/>
</dbReference>
<dbReference type="GO" id="GO:0016787">
    <property type="term" value="F:hydrolase activity"/>
    <property type="evidence" value="ECO:0007669"/>
    <property type="project" value="UniProtKB-KW"/>
</dbReference>
<dbReference type="EMBL" id="JACGDE010000009">
    <property type="protein sequence ID" value="MBA6066099.1"/>
    <property type="molecule type" value="Genomic_DNA"/>
</dbReference>
<feature type="domain" description="AB hydrolase-1" evidence="1">
    <location>
        <begin position="5"/>
        <end position="238"/>
    </location>
</feature>
<dbReference type="RefSeq" id="WP_062361187.1">
    <property type="nucleotide sequence ID" value="NZ_CP095556.1"/>
</dbReference>
<evidence type="ECO:0000313" key="3">
    <source>
        <dbReference type="Proteomes" id="UP000541770"/>
    </source>
</evidence>
<dbReference type="AlphaFoldDB" id="A0A7W2JVU1"/>